<feature type="region of interest" description="Disordered" evidence="4">
    <location>
        <begin position="754"/>
        <end position="797"/>
    </location>
</feature>
<dbReference type="InterPro" id="IPR000770">
    <property type="entry name" value="SAND_dom"/>
</dbReference>
<name>A0A8S3ZFJ4_9EUPU</name>
<feature type="compositionally biased region" description="Polar residues" evidence="4">
    <location>
        <begin position="569"/>
        <end position="581"/>
    </location>
</feature>
<feature type="region of interest" description="Disordered" evidence="4">
    <location>
        <begin position="173"/>
        <end position="234"/>
    </location>
</feature>
<dbReference type="OrthoDB" id="6433810at2759"/>
<dbReference type="Gene3D" id="3.10.390.10">
    <property type="entry name" value="SAND domain-like"/>
    <property type="match status" value="1"/>
</dbReference>
<evidence type="ECO:0000313" key="6">
    <source>
        <dbReference type="EMBL" id="CAG5128173.1"/>
    </source>
</evidence>
<proteinExistence type="predicted"/>
<evidence type="ECO:0000256" key="4">
    <source>
        <dbReference type="SAM" id="MobiDB-lite"/>
    </source>
</evidence>
<evidence type="ECO:0000256" key="1">
    <source>
        <dbReference type="ARBA" id="ARBA00023015"/>
    </source>
</evidence>
<reference evidence="6" key="1">
    <citation type="submission" date="2021-04" db="EMBL/GenBank/DDBJ databases">
        <authorList>
            <consortium name="Molecular Ecology Group"/>
        </authorList>
    </citation>
    <scope>NUCLEOTIDE SEQUENCE</scope>
</reference>
<feature type="region of interest" description="Disordered" evidence="4">
    <location>
        <begin position="526"/>
        <end position="625"/>
    </location>
</feature>
<evidence type="ECO:0000259" key="5">
    <source>
        <dbReference type="PROSITE" id="PS50864"/>
    </source>
</evidence>
<evidence type="ECO:0000256" key="2">
    <source>
        <dbReference type="ARBA" id="ARBA00023163"/>
    </source>
</evidence>
<dbReference type="Proteomes" id="UP000678393">
    <property type="component" value="Unassembled WGS sequence"/>
</dbReference>
<dbReference type="SMART" id="SM00258">
    <property type="entry name" value="SAND"/>
    <property type="match status" value="1"/>
</dbReference>
<keyword evidence="1" id="KW-0805">Transcription regulation</keyword>
<evidence type="ECO:0000256" key="3">
    <source>
        <dbReference type="ARBA" id="ARBA00023242"/>
    </source>
</evidence>
<feature type="compositionally biased region" description="Polar residues" evidence="4">
    <location>
        <begin position="173"/>
        <end position="193"/>
    </location>
</feature>
<dbReference type="GO" id="GO:0003677">
    <property type="term" value="F:DNA binding"/>
    <property type="evidence" value="ECO:0007669"/>
    <property type="project" value="UniProtKB-KW"/>
</dbReference>
<sequence>MNIQRTIDNSCELRPTISTLHIPVSSAFIPFQQFSLSDGTTIRNPADDNNNKTLPVVSVVATVTGLCPAVSMVSMHQPTQLAQTSTIIPTVMTPIAVQAANCLVPTTMTVSNAVNISNRLSVPTNHQQTMTHSEINIGHQTGSIINNNIINHNIITTSCPLAPQGLAAITSTAPGSAANSNKFGKSPSITPNNIAPAKSSQPNNTSSSSKSSNSPKVTSTTSTQGSNSEQTDDLVKPVFKDGELVLEVECGQNKAILYLTKLCQGSKGPCINFQNSWLTPNEFQFVSGRETAKDWKRSIRHHGKSLKLLLAKGILNVHPTMCDCDGCRQGATLTRKGEKRRIPNGERKIKKPSNSCSSASNCAEGSGIRSGTAPVVAAHLGAAGFSQVKPEMAQMAQSNKVVQSLNAVLNSQPSQTQTNASSSSAVQLAFPPPDVTSSLTVISEFPSSTSTVMASQQTVSQTSASTDVSTSKTPQTITVATPVSLQKTSNATVESTTAGPIPSAPELHIHHLTLNPALLQILSPNHPNAKEAQTPTPTTCDFTELPNHSSDIGPNDSGLSDDDDEDINVGNNTDASFNTEGNCDIPDEDSDDECHYSNKISEDDDDDSICDAHSTEEASPEAIAGKADASTQQTAYSNSFYSGLAACEQKSVPDTRDYIHKINSNVEGQEHFHELKKHSDLQEPGSFPKTSTPISNIGGVYDSSRQTEVVSLYNVCPATATLSISAVSSACSKPLSLSISTSNVKSEHLWIPPTVSSSSTNESTSIHEAQQDSARNSRSPQAAKLNRRHITARIGTS</sequence>
<feature type="compositionally biased region" description="Polar residues" evidence="4">
    <location>
        <begin position="766"/>
        <end position="780"/>
    </location>
</feature>
<dbReference type="SUPFAM" id="SSF63763">
    <property type="entry name" value="SAND domain-like"/>
    <property type="match status" value="1"/>
</dbReference>
<comment type="caution">
    <text evidence="6">The sequence shown here is derived from an EMBL/GenBank/DDBJ whole genome shotgun (WGS) entry which is preliminary data.</text>
</comment>
<keyword evidence="7" id="KW-1185">Reference proteome</keyword>
<protein>
    <recommendedName>
        <fullName evidence="5">SAND domain-containing protein</fullName>
    </recommendedName>
</protein>
<dbReference type="InterPro" id="IPR010919">
    <property type="entry name" value="SAND-like_dom_sf"/>
</dbReference>
<feature type="domain" description="SAND" evidence="5">
    <location>
        <begin position="229"/>
        <end position="316"/>
    </location>
</feature>
<organism evidence="6 7">
    <name type="scientific">Candidula unifasciata</name>
    <dbReference type="NCBI Taxonomy" id="100452"/>
    <lineage>
        <taxon>Eukaryota</taxon>
        <taxon>Metazoa</taxon>
        <taxon>Spiralia</taxon>
        <taxon>Lophotrochozoa</taxon>
        <taxon>Mollusca</taxon>
        <taxon>Gastropoda</taxon>
        <taxon>Heterobranchia</taxon>
        <taxon>Euthyneura</taxon>
        <taxon>Panpulmonata</taxon>
        <taxon>Eupulmonata</taxon>
        <taxon>Stylommatophora</taxon>
        <taxon>Helicina</taxon>
        <taxon>Helicoidea</taxon>
        <taxon>Geomitridae</taxon>
        <taxon>Candidula</taxon>
    </lineage>
</organism>
<feature type="compositionally biased region" description="Polar residues" evidence="4">
    <location>
        <begin position="526"/>
        <end position="552"/>
    </location>
</feature>
<dbReference type="PANTHER" id="PTHR10417">
    <property type="entry name" value="GLUCOCORTICOID MODULATORY ELEMENT-BINDING PROTEIN"/>
    <property type="match status" value="1"/>
</dbReference>
<dbReference type="Pfam" id="PF01342">
    <property type="entry name" value="SAND"/>
    <property type="match status" value="1"/>
</dbReference>
<accession>A0A8S3ZFJ4</accession>
<dbReference type="EMBL" id="CAJHNH020002958">
    <property type="protein sequence ID" value="CAG5128173.1"/>
    <property type="molecule type" value="Genomic_DNA"/>
</dbReference>
<dbReference type="AlphaFoldDB" id="A0A8S3ZFJ4"/>
<feature type="compositionally biased region" description="Low complexity" evidence="4">
    <location>
        <begin position="754"/>
        <end position="764"/>
    </location>
</feature>
<dbReference type="GO" id="GO:0046872">
    <property type="term" value="F:metal ion binding"/>
    <property type="evidence" value="ECO:0007669"/>
    <property type="project" value="UniProtKB-KW"/>
</dbReference>
<keyword evidence="3" id="KW-0539">Nucleus</keyword>
<gene>
    <name evidence="6" type="ORF">CUNI_LOCUS13731</name>
</gene>
<dbReference type="PROSITE" id="PS50864">
    <property type="entry name" value="SAND"/>
    <property type="match status" value="1"/>
</dbReference>
<dbReference type="PANTHER" id="PTHR10417:SF15">
    <property type="entry name" value="STERILE ALPHA MOTIF DOMAIN-CONTAINING 11"/>
    <property type="match status" value="1"/>
</dbReference>
<keyword evidence="2" id="KW-0804">Transcription</keyword>
<feature type="compositionally biased region" description="Low complexity" evidence="4">
    <location>
        <begin position="198"/>
        <end position="223"/>
    </location>
</feature>
<evidence type="ECO:0000313" key="7">
    <source>
        <dbReference type="Proteomes" id="UP000678393"/>
    </source>
</evidence>